<keyword evidence="2" id="KW-0378">Hydrolase</keyword>
<feature type="domain" description="Helicase ATP-binding" evidence="5">
    <location>
        <begin position="357"/>
        <end position="531"/>
    </location>
</feature>
<organism evidence="7 8">
    <name type="scientific">Phialemonium atrogriseum</name>
    <dbReference type="NCBI Taxonomy" id="1093897"/>
    <lineage>
        <taxon>Eukaryota</taxon>
        <taxon>Fungi</taxon>
        <taxon>Dikarya</taxon>
        <taxon>Ascomycota</taxon>
        <taxon>Pezizomycotina</taxon>
        <taxon>Sordariomycetes</taxon>
        <taxon>Sordariomycetidae</taxon>
        <taxon>Cephalothecales</taxon>
        <taxon>Cephalothecaceae</taxon>
        <taxon>Phialemonium</taxon>
    </lineage>
</organism>
<accession>A0AAJ0BT31</accession>
<dbReference type="InterPro" id="IPR000330">
    <property type="entry name" value="SNF2_N"/>
</dbReference>
<dbReference type="PANTHER" id="PTHR45626:SF52">
    <property type="entry name" value="SINGLE-STRANDED DNA-DEPENDENT ATPASE (EUROFUNG)"/>
    <property type="match status" value="1"/>
</dbReference>
<keyword evidence="8" id="KW-1185">Reference proteome</keyword>
<dbReference type="GO" id="GO:0006281">
    <property type="term" value="P:DNA repair"/>
    <property type="evidence" value="ECO:0007669"/>
    <property type="project" value="TreeGrafter"/>
</dbReference>
<dbReference type="GO" id="GO:0016787">
    <property type="term" value="F:hydrolase activity"/>
    <property type="evidence" value="ECO:0007669"/>
    <property type="project" value="UniProtKB-KW"/>
</dbReference>
<feature type="domain" description="Helicase C-terminal" evidence="6">
    <location>
        <begin position="791"/>
        <end position="963"/>
    </location>
</feature>
<protein>
    <submittedName>
        <fullName evidence="7">SNF2 family N-terminal domain-containing protein</fullName>
    </submittedName>
</protein>
<dbReference type="PROSITE" id="PS51194">
    <property type="entry name" value="HELICASE_CTER"/>
    <property type="match status" value="1"/>
</dbReference>
<dbReference type="PROSITE" id="PS51192">
    <property type="entry name" value="HELICASE_ATP_BIND_1"/>
    <property type="match status" value="1"/>
</dbReference>
<dbReference type="SUPFAM" id="SSF52540">
    <property type="entry name" value="P-loop containing nucleoside triphosphate hydrolases"/>
    <property type="match status" value="2"/>
</dbReference>
<dbReference type="GO" id="GO:0005524">
    <property type="term" value="F:ATP binding"/>
    <property type="evidence" value="ECO:0007669"/>
    <property type="project" value="UniProtKB-KW"/>
</dbReference>
<dbReference type="InterPro" id="IPR027417">
    <property type="entry name" value="P-loop_NTPase"/>
</dbReference>
<dbReference type="Gene3D" id="3.40.50.10810">
    <property type="entry name" value="Tandem AAA-ATPase domain"/>
    <property type="match status" value="1"/>
</dbReference>
<evidence type="ECO:0000256" key="1">
    <source>
        <dbReference type="ARBA" id="ARBA00022741"/>
    </source>
</evidence>
<sequence length="977" mass="107935">MAPARKRRLPGDDTSSSPENSKRKSTKKRRKGPVQADSEVIEIPSRAPSPSPAASYQAQLDKESRGGSNAVIARDEQSCSLMAGSSLTTTVSADDPAGPSYDVCFGLLILEATCQYREWDPPPEAAPVQISFHDNILLLQYEGSGKRAGLLVSEALSRLVKECSITLVATIGTFNGQRRSDPLSFSLTSVRTRPLRVIVYGMLSEKDKVANVLDESDVFFQRPEGSEYDRRVRYLNPMYLLPPGEDMPIIGGPSISAGRGQMAAPLDEVQLGEVERSRVLRIFDEASGADSDVPFEVKQSSRIVSTLKDHQVEALAMMVEREHGPLDNKPRFPSLWEKSVEEGGMIYRHVVTSSPQGSPLPSLRGGILADEMGLGKTLSTLALICHDIDRISGLSPSQASRVSRASLIVTPKSTIYGWQEQIKRHIKPGGIRSFVYHGSKRQDAASELHTFDVVITTYDTLRSDWTVYGPLYTQKWARIILDEAHKIRNRSSKIFHATCEIPAHYRWCLTGTPIQNSLDDFGSLLAFIGVPPFVTRDQFRFWISSPALHNRQHSLQTLRKLVRATCLRRTKALPRLSSTLNLPPKTEHLEIVELAPDERELYDFFKRRSYLLTNENSKPGHPKAGSKASRAKTARRRPRTAAAAETTAEVITRRRSAGNIIVLISVLRMICDHGEALLPRVALQAWRNRDAGAVGWGVLQTAAETKRSCCICGRGIDGEEEEGQKQEADVVEFSCNKHVACEACVAAHTEDDDAPRICPACSTTTEDISSASASPCRDSQVYSPSSKISALLRNILPTLKSKNDAVDGTNPPVKSIIFSHWTGMLDLICDALTPHLSLLGVSSARIDGRSTLQQRRDALDRFNSDDGCVVMLATIGAVGEGIDLSVASEAHVVEPHWNPMAEAQAVDRVHRIGQTREVKVTRYCVQGSVEEYIQWIQASKLRLISESLSSGGQGMDERKEEEDLIEERWKKLLEFLK</sequence>
<dbReference type="InterPro" id="IPR014001">
    <property type="entry name" value="Helicase_ATP-bd"/>
</dbReference>
<dbReference type="InterPro" id="IPR049730">
    <property type="entry name" value="SNF2/RAD54-like_C"/>
</dbReference>
<dbReference type="GeneID" id="85312118"/>
<dbReference type="SMART" id="SM00487">
    <property type="entry name" value="DEXDc"/>
    <property type="match status" value="1"/>
</dbReference>
<dbReference type="Proteomes" id="UP001244011">
    <property type="component" value="Unassembled WGS sequence"/>
</dbReference>
<name>A0AAJ0BT31_9PEZI</name>
<feature type="compositionally biased region" description="Basic residues" evidence="4">
    <location>
        <begin position="629"/>
        <end position="639"/>
    </location>
</feature>
<dbReference type="InterPro" id="IPR050628">
    <property type="entry name" value="SNF2_RAD54_helicase_TF"/>
</dbReference>
<dbReference type="CDD" id="cd18793">
    <property type="entry name" value="SF2_C_SNF"/>
    <property type="match status" value="1"/>
</dbReference>
<evidence type="ECO:0000259" key="5">
    <source>
        <dbReference type="PROSITE" id="PS51192"/>
    </source>
</evidence>
<dbReference type="AlphaFoldDB" id="A0AAJ0BT31"/>
<dbReference type="GO" id="GO:0005634">
    <property type="term" value="C:nucleus"/>
    <property type="evidence" value="ECO:0007669"/>
    <property type="project" value="TreeGrafter"/>
</dbReference>
<dbReference type="GO" id="GO:0008094">
    <property type="term" value="F:ATP-dependent activity, acting on DNA"/>
    <property type="evidence" value="ECO:0007669"/>
    <property type="project" value="TreeGrafter"/>
</dbReference>
<dbReference type="Pfam" id="PF00271">
    <property type="entry name" value="Helicase_C"/>
    <property type="match status" value="1"/>
</dbReference>
<proteinExistence type="predicted"/>
<evidence type="ECO:0000313" key="7">
    <source>
        <dbReference type="EMBL" id="KAK1763726.1"/>
    </source>
</evidence>
<feature type="region of interest" description="Disordered" evidence="4">
    <location>
        <begin position="615"/>
        <end position="647"/>
    </location>
</feature>
<evidence type="ECO:0000313" key="8">
    <source>
        <dbReference type="Proteomes" id="UP001244011"/>
    </source>
</evidence>
<gene>
    <name evidence="7" type="ORF">QBC33DRAFT_549035</name>
</gene>
<keyword evidence="1" id="KW-0547">Nucleotide-binding</keyword>
<dbReference type="Gene3D" id="3.40.50.300">
    <property type="entry name" value="P-loop containing nucleotide triphosphate hydrolases"/>
    <property type="match status" value="1"/>
</dbReference>
<comment type="caution">
    <text evidence="7">The sequence shown here is derived from an EMBL/GenBank/DDBJ whole genome shotgun (WGS) entry which is preliminary data.</text>
</comment>
<reference evidence="7" key="1">
    <citation type="submission" date="2023-06" db="EMBL/GenBank/DDBJ databases">
        <title>Genome-scale phylogeny and comparative genomics of the fungal order Sordariales.</title>
        <authorList>
            <consortium name="Lawrence Berkeley National Laboratory"/>
            <person name="Hensen N."/>
            <person name="Bonometti L."/>
            <person name="Westerberg I."/>
            <person name="Brannstrom I.O."/>
            <person name="Guillou S."/>
            <person name="Cros-Aarteil S."/>
            <person name="Calhoun S."/>
            <person name="Haridas S."/>
            <person name="Kuo A."/>
            <person name="Mondo S."/>
            <person name="Pangilinan J."/>
            <person name="Riley R."/>
            <person name="Labutti K."/>
            <person name="Andreopoulos B."/>
            <person name="Lipzen A."/>
            <person name="Chen C."/>
            <person name="Yanf M."/>
            <person name="Daum C."/>
            <person name="Ng V."/>
            <person name="Clum A."/>
            <person name="Steindorff A."/>
            <person name="Ohm R."/>
            <person name="Martin F."/>
            <person name="Silar P."/>
            <person name="Natvig D."/>
            <person name="Lalanne C."/>
            <person name="Gautier V."/>
            <person name="Ament-Velasquez S.L."/>
            <person name="Kruys A."/>
            <person name="Hutchinson M.I."/>
            <person name="Powell A.J."/>
            <person name="Barry K."/>
            <person name="Miller A.N."/>
            <person name="Grigoriev I.V."/>
            <person name="Debuchy R."/>
            <person name="Gladieux P."/>
            <person name="Thoren M.H."/>
            <person name="Johannesson H."/>
        </authorList>
    </citation>
    <scope>NUCLEOTIDE SEQUENCE</scope>
    <source>
        <strain evidence="7">8032-3</strain>
    </source>
</reference>
<feature type="compositionally biased region" description="Low complexity" evidence="4">
    <location>
        <begin position="44"/>
        <end position="55"/>
    </location>
</feature>
<dbReference type="Pfam" id="PF00176">
    <property type="entry name" value="SNF2-rel_dom"/>
    <property type="match status" value="1"/>
</dbReference>
<evidence type="ECO:0000259" key="6">
    <source>
        <dbReference type="PROSITE" id="PS51194"/>
    </source>
</evidence>
<dbReference type="RefSeq" id="XP_060279939.1">
    <property type="nucleotide sequence ID" value="XM_060428931.1"/>
</dbReference>
<feature type="region of interest" description="Disordered" evidence="4">
    <location>
        <begin position="1"/>
        <end position="69"/>
    </location>
</feature>
<evidence type="ECO:0000256" key="3">
    <source>
        <dbReference type="ARBA" id="ARBA00022840"/>
    </source>
</evidence>
<dbReference type="InterPro" id="IPR001650">
    <property type="entry name" value="Helicase_C-like"/>
</dbReference>
<dbReference type="InterPro" id="IPR038718">
    <property type="entry name" value="SNF2-like_sf"/>
</dbReference>
<evidence type="ECO:0000256" key="4">
    <source>
        <dbReference type="SAM" id="MobiDB-lite"/>
    </source>
</evidence>
<feature type="compositionally biased region" description="Basic residues" evidence="4">
    <location>
        <begin position="23"/>
        <end position="32"/>
    </location>
</feature>
<dbReference type="PANTHER" id="PTHR45626">
    <property type="entry name" value="TRANSCRIPTION TERMINATION FACTOR 2-RELATED"/>
    <property type="match status" value="1"/>
</dbReference>
<dbReference type="EMBL" id="MU839025">
    <property type="protein sequence ID" value="KAK1763726.1"/>
    <property type="molecule type" value="Genomic_DNA"/>
</dbReference>
<evidence type="ECO:0000256" key="2">
    <source>
        <dbReference type="ARBA" id="ARBA00022801"/>
    </source>
</evidence>
<dbReference type="SMART" id="SM00490">
    <property type="entry name" value="HELICc"/>
    <property type="match status" value="1"/>
</dbReference>
<dbReference type="CDD" id="cd18008">
    <property type="entry name" value="DEXDc_SHPRH-like"/>
    <property type="match status" value="1"/>
</dbReference>
<keyword evidence="3" id="KW-0067">ATP-binding</keyword>